<organism evidence="1 2">
    <name type="scientific">Terasakiella brassicae</name>
    <dbReference type="NCBI Taxonomy" id="1634917"/>
    <lineage>
        <taxon>Bacteria</taxon>
        <taxon>Pseudomonadati</taxon>
        <taxon>Pseudomonadota</taxon>
        <taxon>Alphaproteobacteria</taxon>
        <taxon>Rhodospirillales</taxon>
        <taxon>Terasakiellaceae</taxon>
        <taxon>Terasakiella</taxon>
    </lineage>
</organism>
<evidence type="ECO:0000313" key="1">
    <source>
        <dbReference type="EMBL" id="GGF71234.1"/>
    </source>
</evidence>
<dbReference type="AlphaFoldDB" id="A0A917C3Z6"/>
<name>A0A917C3Z6_9PROT</name>
<gene>
    <name evidence="1" type="ORF">GCM10011332_26520</name>
</gene>
<sequence length="224" mass="26128">MSDFKEEMNGLSKQRPSYLPEKFWDEQRGEPRLEAIARSYREMERKVGAGQHRQVPNHHSEYCVECKSDVFTPDEHVNQRLHNAGFTNEQVQLVYDLAHEALEPLVAEIVVELYGQQQVDRLCEKFGGEDRWQETARQMQAWGSRKFGPEALNAMASSYDGVLSLYDMMNRQEGEPALGTFNDHHGGHSEQDVRKLMRDPKYWRDRDPAIVERVRDGFRRLYPG</sequence>
<reference evidence="1" key="1">
    <citation type="journal article" date="2014" name="Int. J. Syst. Evol. Microbiol.">
        <title>Complete genome sequence of Corynebacterium casei LMG S-19264T (=DSM 44701T), isolated from a smear-ripened cheese.</title>
        <authorList>
            <consortium name="US DOE Joint Genome Institute (JGI-PGF)"/>
            <person name="Walter F."/>
            <person name="Albersmeier A."/>
            <person name="Kalinowski J."/>
            <person name="Ruckert C."/>
        </authorList>
    </citation>
    <scope>NUCLEOTIDE SEQUENCE</scope>
    <source>
        <strain evidence="1">CGMCC 1.15254</strain>
    </source>
</reference>
<proteinExistence type="predicted"/>
<dbReference type="Pfam" id="PF05396">
    <property type="entry name" value="Phage_T7_Capsid"/>
    <property type="match status" value="1"/>
</dbReference>
<evidence type="ECO:0000313" key="2">
    <source>
        <dbReference type="Proteomes" id="UP000632498"/>
    </source>
</evidence>
<dbReference type="InterPro" id="IPR008768">
    <property type="entry name" value="Gp9-like"/>
</dbReference>
<comment type="caution">
    <text evidence="1">The sequence shown here is derived from an EMBL/GenBank/DDBJ whole genome shotgun (WGS) entry which is preliminary data.</text>
</comment>
<accession>A0A917C3Z6</accession>
<keyword evidence="2" id="KW-1185">Reference proteome</keyword>
<dbReference type="Proteomes" id="UP000632498">
    <property type="component" value="Unassembled WGS sequence"/>
</dbReference>
<dbReference type="EMBL" id="BMHV01000021">
    <property type="protein sequence ID" value="GGF71234.1"/>
    <property type="molecule type" value="Genomic_DNA"/>
</dbReference>
<protein>
    <submittedName>
        <fullName evidence="1">Uncharacterized protein</fullName>
    </submittedName>
</protein>
<reference evidence="1" key="2">
    <citation type="submission" date="2020-09" db="EMBL/GenBank/DDBJ databases">
        <authorList>
            <person name="Sun Q."/>
            <person name="Zhou Y."/>
        </authorList>
    </citation>
    <scope>NUCLEOTIDE SEQUENCE</scope>
    <source>
        <strain evidence="1">CGMCC 1.15254</strain>
    </source>
</reference>
<dbReference type="RefSeq" id="WP_188666105.1">
    <property type="nucleotide sequence ID" value="NZ_BMHV01000021.1"/>
</dbReference>